<dbReference type="AlphaFoldDB" id="A0A1E4QYN3"/>
<dbReference type="Proteomes" id="UP000094784">
    <property type="component" value="Unassembled WGS sequence"/>
</dbReference>
<reference evidence="1 2" key="1">
    <citation type="submission" date="2016-09" db="EMBL/GenBank/DDBJ databases">
        <title>Draft genome sequence of the soil isolate, Lysinibacillus fusiformis M5, a potential hypoxanthine producer.</title>
        <authorList>
            <person name="Gallegos-Monterrosa R."/>
            <person name="Maroti G."/>
            <person name="Balint B."/>
            <person name="Kovacs A.T."/>
        </authorList>
    </citation>
    <scope>NUCLEOTIDE SEQUENCE [LARGE SCALE GENOMIC DNA]</scope>
    <source>
        <strain evidence="1 2">M5</strain>
    </source>
</reference>
<accession>A0A1E4QYN3</accession>
<gene>
    <name evidence="1" type="ORF">BG258_23685</name>
</gene>
<dbReference type="RefSeq" id="WP_069483547.1">
    <property type="nucleotide sequence ID" value="NZ_JACUVP010000003.1"/>
</dbReference>
<evidence type="ECO:0000313" key="1">
    <source>
        <dbReference type="EMBL" id="ODV53306.1"/>
    </source>
</evidence>
<proteinExistence type="predicted"/>
<organism evidence="1 2">
    <name type="scientific">Lysinibacillus fusiformis</name>
    <dbReference type="NCBI Taxonomy" id="28031"/>
    <lineage>
        <taxon>Bacteria</taxon>
        <taxon>Bacillati</taxon>
        <taxon>Bacillota</taxon>
        <taxon>Bacilli</taxon>
        <taxon>Bacillales</taxon>
        <taxon>Bacillaceae</taxon>
        <taxon>Lysinibacillus</taxon>
    </lineage>
</organism>
<protein>
    <submittedName>
        <fullName evidence="1">Uncharacterized protein</fullName>
    </submittedName>
</protein>
<dbReference type="EMBL" id="MECQ01000008">
    <property type="protein sequence ID" value="ODV53306.1"/>
    <property type="molecule type" value="Genomic_DNA"/>
</dbReference>
<evidence type="ECO:0000313" key="2">
    <source>
        <dbReference type="Proteomes" id="UP000094784"/>
    </source>
</evidence>
<sequence length="135" mass="14878">MAVHYTDPKELQGEQADILWESLTTNPLLVRRTPISVNQQLNTKNSRIISGINEIKSQADTAKNSVIEAMNYVNHVVGDAGDPEVQAKLNELGGNMIDAVYALRDKANSILEEAKTYTDEKFSSVDIKIIDGGNF</sequence>
<name>A0A1E4QYN3_9BACI</name>
<comment type="caution">
    <text evidence="1">The sequence shown here is derived from an EMBL/GenBank/DDBJ whole genome shotgun (WGS) entry which is preliminary data.</text>
</comment>